<dbReference type="PANTHER" id="PTHR10956">
    <property type="entry name" value="60S RIBOSOMAL PROTEIN L31"/>
    <property type="match status" value="1"/>
</dbReference>
<dbReference type="PANTHER" id="PTHR10956:SF0">
    <property type="entry name" value="60S RIBOSOMAL PROTEIN L31"/>
    <property type="match status" value="1"/>
</dbReference>
<dbReference type="EMBL" id="DQUI01000017">
    <property type="protein sequence ID" value="HIP84003.1"/>
    <property type="molecule type" value="Genomic_DNA"/>
</dbReference>
<dbReference type="GO" id="GO:0002181">
    <property type="term" value="P:cytoplasmic translation"/>
    <property type="evidence" value="ECO:0007669"/>
    <property type="project" value="TreeGrafter"/>
</dbReference>
<keyword evidence="2 5" id="KW-0689">Ribosomal protein</keyword>
<evidence type="ECO:0000313" key="7">
    <source>
        <dbReference type="EMBL" id="HIP91214.1"/>
    </source>
</evidence>
<dbReference type="AlphaFoldDB" id="A0A832ZJE0"/>
<dbReference type="PROSITE" id="PS01144">
    <property type="entry name" value="RIBOSOMAL_L31E"/>
    <property type="match status" value="1"/>
</dbReference>
<evidence type="ECO:0000256" key="5">
    <source>
        <dbReference type="HAMAP-Rule" id="MF_00410"/>
    </source>
</evidence>
<dbReference type="GO" id="GO:0022625">
    <property type="term" value="C:cytosolic large ribosomal subunit"/>
    <property type="evidence" value="ECO:0007669"/>
    <property type="project" value="TreeGrafter"/>
</dbReference>
<comment type="similarity">
    <text evidence="1 5">Belongs to the eukaryotic ribosomal protein eL31 family.</text>
</comment>
<dbReference type="SMART" id="SM01380">
    <property type="entry name" value="Ribosomal_L31e"/>
    <property type="match status" value="1"/>
</dbReference>
<accession>A0A832ZJE0</accession>
<reference evidence="7" key="1">
    <citation type="journal article" date="2020" name="ISME J.">
        <title>Gammaproteobacteria mediating utilization of methyl-, sulfur- and petroleum organic compounds in deep ocean hydrothermal plumes.</title>
        <authorList>
            <person name="Zhou Z."/>
            <person name="Liu Y."/>
            <person name="Pan J."/>
            <person name="Cron B.R."/>
            <person name="Toner B.M."/>
            <person name="Anantharaman K."/>
            <person name="Breier J.A."/>
            <person name="Dick G.J."/>
            <person name="Li M."/>
        </authorList>
    </citation>
    <scope>NUCLEOTIDE SEQUENCE</scope>
    <source>
        <strain evidence="6">SZUA-1453</strain>
        <strain evidence="7">SZUA-1471</strain>
    </source>
</reference>
<dbReference type="Pfam" id="PF01198">
    <property type="entry name" value="Ribosomal_L31e"/>
    <property type="match status" value="1"/>
</dbReference>
<sequence>MEERIYTIPLRDVTNRSRTTKRAPRAIKEIKEFLKRHTKCDIIKLDNSINEKIWERGISKIPARIRVKVVKENDNVARAILLE</sequence>
<proteinExistence type="inferred from homology"/>
<dbReference type="Gene3D" id="3.10.440.10">
    <property type="match status" value="1"/>
</dbReference>
<evidence type="ECO:0000313" key="8">
    <source>
        <dbReference type="Proteomes" id="UP000618343"/>
    </source>
</evidence>
<protein>
    <recommendedName>
        <fullName evidence="4 5">Large ribosomal subunit protein eL31</fullName>
    </recommendedName>
</protein>
<dbReference type="InterPro" id="IPR020052">
    <property type="entry name" value="Ribosomal_eL31_CS"/>
</dbReference>
<dbReference type="SUPFAM" id="SSF54575">
    <property type="entry name" value="Ribosomal protein L31e"/>
    <property type="match status" value="1"/>
</dbReference>
<dbReference type="Proteomes" id="UP000643554">
    <property type="component" value="Unassembled WGS sequence"/>
</dbReference>
<organism evidence="7 8">
    <name type="scientific">Methanothermococcus okinawensis</name>
    <dbReference type="NCBI Taxonomy" id="155863"/>
    <lineage>
        <taxon>Archaea</taxon>
        <taxon>Methanobacteriati</taxon>
        <taxon>Methanobacteriota</taxon>
        <taxon>Methanomada group</taxon>
        <taxon>Methanococci</taxon>
        <taxon>Methanococcales</taxon>
        <taxon>Methanococcaceae</taxon>
        <taxon>Methanothermococcus</taxon>
    </lineage>
</organism>
<gene>
    <name evidence="5" type="primary">rpl31e</name>
    <name evidence="6" type="ORF">EYH15_00690</name>
    <name evidence="7" type="ORF">EYH21_02810</name>
</gene>
<dbReference type="InterPro" id="IPR000054">
    <property type="entry name" value="Ribosomal_eL31"/>
</dbReference>
<keyword evidence="3 5" id="KW-0687">Ribonucleoprotein</keyword>
<name>A0A832ZJE0_9EURY</name>
<dbReference type="NCBIfam" id="NF002258">
    <property type="entry name" value="PRK01192.1-1"/>
    <property type="match status" value="1"/>
</dbReference>
<evidence type="ECO:0000256" key="1">
    <source>
        <dbReference type="ARBA" id="ARBA00010808"/>
    </source>
</evidence>
<dbReference type="GO" id="GO:0003735">
    <property type="term" value="F:structural constituent of ribosome"/>
    <property type="evidence" value="ECO:0007669"/>
    <property type="project" value="InterPro"/>
</dbReference>
<evidence type="ECO:0000256" key="2">
    <source>
        <dbReference type="ARBA" id="ARBA00022980"/>
    </source>
</evidence>
<dbReference type="InterPro" id="IPR023621">
    <property type="entry name" value="Ribosomal_eL31_dom_sf"/>
</dbReference>
<dbReference type="CDD" id="cd00463">
    <property type="entry name" value="Ribosomal_L31e"/>
    <property type="match status" value="1"/>
</dbReference>
<dbReference type="EMBL" id="DQUO01000030">
    <property type="protein sequence ID" value="HIP91214.1"/>
    <property type="molecule type" value="Genomic_DNA"/>
</dbReference>
<evidence type="ECO:0000256" key="3">
    <source>
        <dbReference type="ARBA" id="ARBA00023274"/>
    </source>
</evidence>
<dbReference type="Proteomes" id="UP000618343">
    <property type="component" value="Unassembled WGS sequence"/>
</dbReference>
<evidence type="ECO:0000313" key="6">
    <source>
        <dbReference type="EMBL" id="HIP84003.1"/>
    </source>
</evidence>
<comment type="caution">
    <text evidence="7">The sequence shown here is derived from an EMBL/GenBank/DDBJ whole genome shotgun (WGS) entry which is preliminary data.</text>
</comment>
<evidence type="ECO:0000256" key="4">
    <source>
        <dbReference type="ARBA" id="ARBA00035230"/>
    </source>
</evidence>
<dbReference type="HAMAP" id="MF_00410">
    <property type="entry name" value="Ribosomal_eL31"/>
    <property type="match status" value="1"/>
</dbReference>